<dbReference type="RefSeq" id="WP_196288867.1">
    <property type="nucleotide sequence ID" value="NZ_JADQDP010000009.1"/>
</dbReference>
<evidence type="ECO:0008006" key="3">
    <source>
        <dbReference type="Google" id="ProtNLM"/>
    </source>
</evidence>
<proteinExistence type="predicted"/>
<reference evidence="1 2" key="1">
    <citation type="submission" date="2020-11" db="EMBL/GenBank/DDBJ databases">
        <authorList>
            <person name="Kim M.K."/>
        </authorList>
    </citation>
    <scope>NUCLEOTIDE SEQUENCE [LARGE SCALE GENOMIC DNA]</scope>
    <source>
        <strain evidence="1 2">BT439</strain>
    </source>
</reference>
<evidence type="ECO:0000313" key="2">
    <source>
        <dbReference type="Proteomes" id="UP000645610"/>
    </source>
</evidence>
<dbReference type="PANTHER" id="PTHR30619">
    <property type="entry name" value="DNA INTERNALIZATION/COMPETENCE PROTEIN COMEC/REC2"/>
    <property type="match status" value="1"/>
</dbReference>
<accession>A0A931FNT8</accession>
<dbReference type="InterPro" id="IPR052159">
    <property type="entry name" value="Competence_DNA_uptake"/>
</dbReference>
<dbReference type="EMBL" id="JADQDP010000009">
    <property type="protein sequence ID" value="MBF9144511.1"/>
    <property type="molecule type" value="Genomic_DNA"/>
</dbReference>
<sequence length="318" mass="35402">MARLTFKDVGQGDSVILEWTDNDEQHIGIFDCNRKGKTNPVLEHIIAKGYHHIDFIILSHPHEDHYSGFTELLEYCSAHGIKIGWFGNSSFNLNKQYWVQFEPGHDATQELEKMLQLISKLLNEGTLGDIAPLLQGVTLELSEHLTLKVLSPGHQEMQQYQEKVDSDAGANKKEASQAANLLSTVFLITSGQNRALVTADAVAVTFERIHRQALLPAVPLALVQAPHHGSRKNYSATFWGGLLNAEGRRAVVSSGVNDKYRHPHLEVLTELDGLGFAIHATNIIYGMQEFLTLKQKTIVLDMASDLIDRDGGDKEFDL</sequence>
<dbReference type="InterPro" id="IPR036866">
    <property type="entry name" value="RibonucZ/Hydroxyglut_hydro"/>
</dbReference>
<name>A0A931FNT8_9BACT</name>
<dbReference type="AlphaFoldDB" id="A0A931FNT8"/>
<dbReference type="Gene3D" id="3.60.15.10">
    <property type="entry name" value="Ribonuclease Z/Hydroxyacylglutathione hydrolase-like"/>
    <property type="match status" value="1"/>
</dbReference>
<dbReference type="PANTHER" id="PTHR30619:SF1">
    <property type="entry name" value="RECOMBINATION PROTEIN 2"/>
    <property type="match status" value="1"/>
</dbReference>
<gene>
    <name evidence="1" type="ORF">I2I01_22900</name>
</gene>
<dbReference type="Proteomes" id="UP000645610">
    <property type="component" value="Unassembled WGS sequence"/>
</dbReference>
<comment type="caution">
    <text evidence="1">The sequence shown here is derived from an EMBL/GenBank/DDBJ whole genome shotgun (WGS) entry which is preliminary data.</text>
</comment>
<organism evidence="1 2">
    <name type="scientific">Hymenobacter properus</name>
    <dbReference type="NCBI Taxonomy" id="2791026"/>
    <lineage>
        <taxon>Bacteria</taxon>
        <taxon>Pseudomonadati</taxon>
        <taxon>Bacteroidota</taxon>
        <taxon>Cytophagia</taxon>
        <taxon>Cytophagales</taxon>
        <taxon>Hymenobacteraceae</taxon>
        <taxon>Hymenobacter</taxon>
    </lineage>
</organism>
<keyword evidence="2" id="KW-1185">Reference proteome</keyword>
<evidence type="ECO:0000313" key="1">
    <source>
        <dbReference type="EMBL" id="MBF9144511.1"/>
    </source>
</evidence>
<dbReference type="SUPFAM" id="SSF56281">
    <property type="entry name" value="Metallo-hydrolase/oxidoreductase"/>
    <property type="match status" value="1"/>
</dbReference>
<protein>
    <recommendedName>
        <fullName evidence="3">MBL fold metallo-hydrolase</fullName>
    </recommendedName>
</protein>